<dbReference type="AlphaFoldDB" id="A0AAD5V0D8"/>
<dbReference type="PROSITE" id="PS51257">
    <property type="entry name" value="PROKAR_LIPOPROTEIN"/>
    <property type="match status" value="1"/>
</dbReference>
<comment type="caution">
    <text evidence="4">The sequence shown here is derived from an EMBL/GenBank/DDBJ whole genome shotgun (WGS) entry which is preliminary data.</text>
</comment>
<feature type="signal peptide" evidence="3">
    <location>
        <begin position="1"/>
        <end position="22"/>
    </location>
</feature>
<organism evidence="4 5">
    <name type="scientific">Meripilus lineatus</name>
    <dbReference type="NCBI Taxonomy" id="2056292"/>
    <lineage>
        <taxon>Eukaryota</taxon>
        <taxon>Fungi</taxon>
        <taxon>Dikarya</taxon>
        <taxon>Basidiomycota</taxon>
        <taxon>Agaricomycotina</taxon>
        <taxon>Agaricomycetes</taxon>
        <taxon>Polyporales</taxon>
        <taxon>Meripilaceae</taxon>
        <taxon>Meripilus</taxon>
    </lineage>
</organism>
<feature type="compositionally biased region" description="Basic and acidic residues" evidence="1">
    <location>
        <begin position="404"/>
        <end position="418"/>
    </location>
</feature>
<accession>A0AAD5V0D8</accession>
<feature type="transmembrane region" description="Helical" evidence="2">
    <location>
        <begin position="267"/>
        <end position="289"/>
    </location>
</feature>
<evidence type="ECO:0008006" key="6">
    <source>
        <dbReference type="Google" id="ProtNLM"/>
    </source>
</evidence>
<keyword evidence="2" id="KW-1133">Transmembrane helix</keyword>
<reference evidence="4" key="1">
    <citation type="submission" date="2022-07" db="EMBL/GenBank/DDBJ databases">
        <title>Genome Sequence of Physisporinus lineatus.</title>
        <authorList>
            <person name="Buettner E."/>
        </authorList>
    </citation>
    <scope>NUCLEOTIDE SEQUENCE</scope>
    <source>
        <strain evidence="4">VT162</strain>
    </source>
</reference>
<gene>
    <name evidence="4" type="ORF">NLI96_g6909</name>
</gene>
<feature type="region of interest" description="Disordered" evidence="1">
    <location>
        <begin position="337"/>
        <end position="509"/>
    </location>
</feature>
<keyword evidence="3" id="KW-0732">Signal</keyword>
<keyword evidence="2" id="KW-0472">Membrane</keyword>
<feature type="compositionally biased region" description="Polar residues" evidence="1">
    <location>
        <begin position="374"/>
        <end position="401"/>
    </location>
</feature>
<keyword evidence="2" id="KW-0812">Transmembrane</keyword>
<feature type="compositionally biased region" description="Pro residues" evidence="1">
    <location>
        <begin position="438"/>
        <end position="448"/>
    </location>
</feature>
<keyword evidence="5" id="KW-1185">Reference proteome</keyword>
<feature type="chain" id="PRO_5042215712" description="Mid2 domain-containing protein" evidence="3">
    <location>
        <begin position="23"/>
        <end position="509"/>
    </location>
</feature>
<protein>
    <recommendedName>
        <fullName evidence="6">Mid2 domain-containing protein</fullName>
    </recommendedName>
</protein>
<evidence type="ECO:0000313" key="5">
    <source>
        <dbReference type="Proteomes" id="UP001212997"/>
    </source>
</evidence>
<evidence type="ECO:0000256" key="2">
    <source>
        <dbReference type="SAM" id="Phobius"/>
    </source>
</evidence>
<feature type="compositionally biased region" description="Low complexity" evidence="1">
    <location>
        <begin position="354"/>
        <end position="368"/>
    </location>
</feature>
<proteinExistence type="predicted"/>
<dbReference type="EMBL" id="JANAWD010000268">
    <property type="protein sequence ID" value="KAJ3482548.1"/>
    <property type="molecule type" value="Genomic_DNA"/>
</dbReference>
<sequence length="509" mass="54464">MVGQGRLALFLFVAQLLASCSADHMFNWKFGNNFILTDLPECKTFPIIVTSLTDNTSAVGVPPYYMIAFELGGVPTTQYVGSDPANLSWLVDHAAGSTLMLTMIDSNTTGSSTGGIPNNFFNVTTGGTNTCHPTPNRATLATITPNVTDHLDTCQPWGLTISGGQKPYTVVISALNSPVITNVTMGANDDVLTWPDRADPDGEVMASVVDNAGQWGVSTKNVHTQGSKDASCIGWRTISSTTAQIAADKAAREKAEKDAADRRSRNLIISAVLGTTLPLIFIAIAIGVWRWRRKVLSDRDRGIWDGQDINPRAFDPPTILTAEDQVEEMREVGCLESNSLSDSKLSPYGSSNTHSSLPLLHSRSHSTSEPPLTPTTVSAEAGSTSLTSRPSYTSSAGQSAARNAEQRKAHEARLESQRRKPSYQGSNPSLRSQRNYPGLPPGALPPLTPGSSGVAQHAISSTLDPDVQPDIIIQHRDGGSGVVQELPPPYVDRSRLTSSQTTSQESTRP</sequence>
<evidence type="ECO:0000256" key="3">
    <source>
        <dbReference type="SAM" id="SignalP"/>
    </source>
</evidence>
<name>A0AAD5V0D8_9APHY</name>
<dbReference type="Proteomes" id="UP001212997">
    <property type="component" value="Unassembled WGS sequence"/>
</dbReference>
<evidence type="ECO:0000313" key="4">
    <source>
        <dbReference type="EMBL" id="KAJ3482548.1"/>
    </source>
</evidence>
<feature type="compositionally biased region" description="Polar residues" evidence="1">
    <location>
        <begin position="337"/>
        <end position="353"/>
    </location>
</feature>
<evidence type="ECO:0000256" key="1">
    <source>
        <dbReference type="SAM" id="MobiDB-lite"/>
    </source>
</evidence>
<feature type="compositionally biased region" description="Low complexity" evidence="1">
    <location>
        <begin position="497"/>
        <end position="509"/>
    </location>
</feature>
<feature type="compositionally biased region" description="Polar residues" evidence="1">
    <location>
        <begin position="451"/>
        <end position="463"/>
    </location>
</feature>
<feature type="compositionally biased region" description="Polar residues" evidence="1">
    <location>
        <begin position="423"/>
        <end position="435"/>
    </location>
</feature>